<dbReference type="AlphaFoldDB" id="A0A2G5P6I8"/>
<dbReference type="STRING" id="85968.GCA_900073015_02538"/>
<dbReference type="Pfam" id="PF10738">
    <property type="entry name" value="Lpp-LpqN"/>
    <property type="match status" value="1"/>
</dbReference>
<protein>
    <recommendedName>
        <fullName evidence="4">DUF5642 domain-containing protein</fullName>
    </recommendedName>
</protein>
<accession>A0A2G5P6I8</accession>
<dbReference type="OrthoDB" id="4761628at2"/>
<name>A0A2G5P6I8_9MYCO</name>
<dbReference type="InterPro" id="IPR019674">
    <property type="entry name" value="Lipoprotein_LpqN/LpqT-like"/>
</dbReference>
<proteinExistence type="predicted"/>
<dbReference type="EMBL" id="PDCN02000022">
    <property type="protein sequence ID" value="PIB73915.1"/>
    <property type="molecule type" value="Genomic_DNA"/>
</dbReference>
<gene>
    <name evidence="2" type="ORF">CQY22_014925</name>
</gene>
<evidence type="ECO:0000313" key="2">
    <source>
        <dbReference type="EMBL" id="PIB73915.1"/>
    </source>
</evidence>
<comment type="caution">
    <text evidence="2">The sequence shown here is derived from an EMBL/GenBank/DDBJ whole genome shotgun (WGS) entry which is preliminary data.</text>
</comment>
<keyword evidence="3" id="KW-1185">Reference proteome</keyword>
<reference evidence="2 3" key="1">
    <citation type="journal article" date="2017" name="Infect. Genet. Evol.">
        <title>The new phylogeny of the genus Mycobacterium: The old and the news.</title>
        <authorList>
            <person name="Tortoli E."/>
            <person name="Fedrizzi T."/>
            <person name="Meehan C.J."/>
            <person name="Trovato A."/>
            <person name="Grottola A."/>
            <person name="Giacobazzi E."/>
            <person name="Serpini G.F."/>
            <person name="Tagliazucchi S."/>
            <person name="Fabio A."/>
            <person name="Bettua C."/>
            <person name="Bertorelli R."/>
            <person name="Frascaro F."/>
            <person name="De Sanctis V."/>
            <person name="Pecorari M."/>
            <person name="Jousson O."/>
            <person name="Segata N."/>
            <person name="Cirillo D.M."/>
        </authorList>
    </citation>
    <scope>NUCLEOTIDE SEQUENCE [LARGE SCALE GENOMIC DNA]</scope>
    <source>
        <strain evidence="2 3">CIP1034565</strain>
    </source>
</reference>
<organism evidence="2 3">
    <name type="scientific">Mycolicibacterium brumae</name>
    <dbReference type="NCBI Taxonomy" id="85968"/>
    <lineage>
        <taxon>Bacteria</taxon>
        <taxon>Bacillati</taxon>
        <taxon>Actinomycetota</taxon>
        <taxon>Actinomycetes</taxon>
        <taxon>Mycobacteriales</taxon>
        <taxon>Mycobacteriaceae</taxon>
        <taxon>Mycolicibacterium</taxon>
    </lineage>
</organism>
<sequence length="206" mass="20888">MGALTTGIAVALLGGGLALTGCTASETVEEVTETETVVEEAEGDGAECEPTDDALQSFVAQAGEPSIEVPLPAGWTATDKANSSTIRGAIQNESAAKDGYVPNVTASITDHSGDNLSAQQIIDLQLQTLETAGTVVESADSGMVCGLPSMRIGYTEAGHAINSVIVGAVNDASAFAVVVAARTNDPGNAAYVEDMDAILDGVRVQF</sequence>
<dbReference type="Gene3D" id="3.40.1000.10">
    <property type="entry name" value="Mog1/PsbP, alpha/beta/alpha sandwich"/>
    <property type="match status" value="1"/>
</dbReference>
<evidence type="ECO:0008006" key="4">
    <source>
        <dbReference type="Google" id="ProtNLM"/>
    </source>
</evidence>
<evidence type="ECO:0000313" key="3">
    <source>
        <dbReference type="Proteomes" id="UP000230551"/>
    </source>
</evidence>
<evidence type="ECO:0000256" key="1">
    <source>
        <dbReference type="ARBA" id="ARBA00022729"/>
    </source>
</evidence>
<dbReference type="RefSeq" id="WP_090589434.1">
    <property type="nucleotide sequence ID" value="NZ_CP104302.1"/>
</dbReference>
<dbReference type="Proteomes" id="UP000230551">
    <property type="component" value="Unassembled WGS sequence"/>
</dbReference>
<keyword evidence="1" id="KW-0732">Signal</keyword>